<dbReference type="CDD" id="cd17569">
    <property type="entry name" value="REC_HupR-like"/>
    <property type="match status" value="1"/>
</dbReference>
<dbReference type="InterPro" id="IPR052020">
    <property type="entry name" value="Cyclic_di-GMP/3'3'-cGAMP_PDE"/>
</dbReference>
<proteinExistence type="predicted"/>
<dbReference type="Proteomes" id="UP000031518">
    <property type="component" value="Unassembled WGS sequence"/>
</dbReference>
<evidence type="ECO:0000259" key="2">
    <source>
        <dbReference type="PROSITE" id="PS50110"/>
    </source>
</evidence>
<accession>A0A0B6WSZ4</accession>
<keyword evidence="1" id="KW-0597">Phosphoprotein</keyword>
<dbReference type="AlphaFoldDB" id="A0A0B6WSZ4"/>
<dbReference type="Pfam" id="PF13487">
    <property type="entry name" value="HD_5"/>
    <property type="match status" value="1"/>
</dbReference>
<dbReference type="GO" id="GO:0000160">
    <property type="term" value="P:phosphorelay signal transduction system"/>
    <property type="evidence" value="ECO:0007669"/>
    <property type="project" value="InterPro"/>
</dbReference>
<dbReference type="RefSeq" id="WP_060635168.1">
    <property type="nucleotide sequence ID" value="NZ_CBXV010000001.1"/>
</dbReference>
<feature type="domain" description="Response regulatory" evidence="2">
    <location>
        <begin position="4"/>
        <end position="118"/>
    </location>
</feature>
<organism evidence="3 4">
    <name type="scientific">Pyrinomonas methylaliphatogenes</name>
    <dbReference type="NCBI Taxonomy" id="454194"/>
    <lineage>
        <taxon>Bacteria</taxon>
        <taxon>Pseudomonadati</taxon>
        <taxon>Acidobacteriota</taxon>
        <taxon>Blastocatellia</taxon>
        <taxon>Blastocatellales</taxon>
        <taxon>Pyrinomonadaceae</taxon>
        <taxon>Pyrinomonas</taxon>
    </lineage>
</organism>
<dbReference type="PANTHER" id="PTHR45228:SF8">
    <property type="entry name" value="TWO-COMPONENT RESPONSE REGULATOR-RELATED"/>
    <property type="match status" value="1"/>
</dbReference>
<dbReference type="SMART" id="SM00448">
    <property type="entry name" value="REC"/>
    <property type="match status" value="1"/>
</dbReference>
<dbReference type="InterPro" id="IPR011006">
    <property type="entry name" value="CheY-like_superfamily"/>
</dbReference>
<dbReference type="InterPro" id="IPR001789">
    <property type="entry name" value="Sig_transdc_resp-reg_receiver"/>
</dbReference>
<dbReference type="PANTHER" id="PTHR45228">
    <property type="entry name" value="CYCLIC DI-GMP PHOSPHODIESTERASE TM_0186-RELATED"/>
    <property type="match status" value="1"/>
</dbReference>
<gene>
    <name evidence="3" type="ORF">PYK22_00088</name>
</gene>
<sequence>MTEKILFVDDEQNVLDGYKRALKGFQIETATSGEQALSMIEASGPYAVVVADMRMPGMDGVQLLARTCEVAPHSIRIMLTGCADQQTAIEAVNEGRIFRFITKPCAPETLSRILLAALEQYRLVMAEKELLEKTLMGSLQVLTDILSFVNPTAFGRASRVQRLVHQLVEIIGAENAWQIEIAAMLSQVGCITVPEETLLKVYKGATLTVDELRILQAHPQVGHDLIARIPRLEPVAEIIAYQEKLFNGAGTPKDERFGHEIPFGARILKVALDFDKLLEAKLSPAEAYKEMRRRGDWYDPVVVEALGEAIAQSERRFTTKYVFLYELRPGMIIAQDIIATNGLLLIAQGQEVTPSLRMRLENFALRGGLEEPIKVLVPKEDGELQASDLSNVFDSGETRIGKRP</sequence>
<dbReference type="OrthoDB" id="9804747at2"/>
<feature type="modified residue" description="4-aspartylphosphate" evidence="1">
    <location>
        <position position="52"/>
    </location>
</feature>
<protein>
    <submittedName>
        <fullName evidence="3">Response regulator containing a CheY-like receiver domain and an HD-GYP domain</fullName>
    </submittedName>
</protein>
<dbReference type="CDD" id="cd00077">
    <property type="entry name" value="HDc"/>
    <property type="match status" value="1"/>
</dbReference>
<keyword evidence="4" id="KW-1185">Reference proteome</keyword>
<dbReference type="Gene3D" id="1.10.3210.10">
    <property type="entry name" value="Hypothetical protein af1432"/>
    <property type="match status" value="1"/>
</dbReference>
<evidence type="ECO:0000313" key="3">
    <source>
        <dbReference type="EMBL" id="CDM64096.1"/>
    </source>
</evidence>
<reference evidence="3 4" key="1">
    <citation type="submission" date="2013-12" db="EMBL/GenBank/DDBJ databases">
        <authorList>
            <person name="Stott M."/>
        </authorList>
    </citation>
    <scope>NUCLEOTIDE SEQUENCE [LARGE SCALE GENOMIC DNA]</scope>
    <source>
        <strain evidence="3 4">K22</strain>
    </source>
</reference>
<name>A0A0B6WSZ4_9BACT</name>
<dbReference type="EMBL" id="CBXV010000001">
    <property type="protein sequence ID" value="CDM64096.1"/>
    <property type="molecule type" value="Genomic_DNA"/>
</dbReference>
<dbReference type="PROSITE" id="PS50110">
    <property type="entry name" value="RESPONSE_REGULATORY"/>
    <property type="match status" value="1"/>
</dbReference>
<reference evidence="3 4" key="2">
    <citation type="submission" date="2015-01" db="EMBL/GenBank/DDBJ databases">
        <title>Complete genome sequence of Pyrinomonas methylaliphatogenes type strain K22T.</title>
        <authorList>
            <person name="Lee K.C.Y."/>
            <person name="Power J.F."/>
            <person name="Dunfield P.F."/>
            <person name="Morgan X.C."/>
            <person name="Huttenhower C."/>
            <person name="Stott M.B."/>
        </authorList>
    </citation>
    <scope>NUCLEOTIDE SEQUENCE [LARGE SCALE GENOMIC DNA]</scope>
    <source>
        <strain evidence="3 4">K22</strain>
    </source>
</reference>
<dbReference type="Gene3D" id="3.40.50.2300">
    <property type="match status" value="1"/>
</dbReference>
<dbReference type="InterPro" id="IPR003607">
    <property type="entry name" value="HD/PDEase_dom"/>
</dbReference>
<dbReference type="Pfam" id="PF00072">
    <property type="entry name" value="Response_reg"/>
    <property type="match status" value="1"/>
</dbReference>
<dbReference type="SUPFAM" id="SSF52172">
    <property type="entry name" value="CheY-like"/>
    <property type="match status" value="1"/>
</dbReference>
<evidence type="ECO:0000256" key="1">
    <source>
        <dbReference type="PROSITE-ProRule" id="PRU00169"/>
    </source>
</evidence>
<evidence type="ECO:0000313" key="4">
    <source>
        <dbReference type="Proteomes" id="UP000031518"/>
    </source>
</evidence>
<dbReference type="STRING" id="454194.PYK22_00088"/>